<dbReference type="InterPro" id="IPR020904">
    <property type="entry name" value="Sc_DH/Rdtase_CS"/>
</dbReference>
<dbReference type="InterPro" id="IPR036291">
    <property type="entry name" value="NAD(P)-bd_dom_sf"/>
</dbReference>
<comment type="similarity">
    <text evidence="1">Belongs to the short-chain dehydrogenases/reductases (SDR) family.</text>
</comment>
<dbReference type="PRINTS" id="PR00081">
    <property type="entry name" value="GDHRDH"/>
</dbReference>
<accession>A0ABS1FAZ8</accession>
<evidence type="ECO:0000313" key="3">
    <source>
        <dbReference type="EMBL" id="MBK1840608.1"/>
    </source>
</evidence>
<comment type="caution">
    <text evidence="3">The sequence shown here is derived from an EMBL/GenBank/DDBJ whole genome shotgun (WGS) entry which is preliminary data.</text>
</comment>
<evidence type="ECO:0000256" key="2">
    <source>
        <dbReference type="ARBA" id="ARBA00023002"/>
    </source>
</evidence>
<sequence length="110" mass="11864">MNISSSAGMRGTPGAFAYSATKWAVRGMSRAAAISLARRKIRVNSVYPGLIDTDMVKFRSPEETEKRLSRVPMRRMGTSDEVAAIVIFLLSDDSAYMTGAEITVDGGATL</sequence>
<dbReference type="InterPro" id="IPR002347">
    <property type="entry name" value="SDR_fam"/>
</dbReference>
<dbReference type="Gene3D" id="3.40.50.720">
    <property type="entry name" value="NAD(P)-binding Rossmann-like Domain"/>
    <property type="match status" value="1"/>
</dbReference>
<dbReference type="Pfam" id="PF13561">
    <property type="entry name" value="adh_short_C2"/>
    <property type="match status" value="1"/>
</dbReference>
<organism evidence="3 4">
    <name type="scientific">Azospirillum endophyticum</name>
    <dbReference type="NCBI Taxonomy" id="2800326"/>
    <lineage>
        <taxon>Bacteria</taxon>
        <taxon>Pseudomonadati</taxon>
        <taxon>Pseudomonadota</taxon>
        <taxon>Alphaproteobacteria</taxon>
        <taxon>Rhodospirillales</taxon>
        <taxon>Azospirillaceae</taxon>
        <taxon>Azospirillum</taxon>
    </lineage>
</organism>
<dbReference type="PROSITE" id="PS00061">
    <property type="entry name" value="ADH_SHORT"/>
    <property type="match status" value="1"/>
</dbReference>
<dbReference type="PANTHER" id="PTHR24321:SF8">
    <property type="entry name" value="ESTRADIOL 17-BETA-DEHYDROGENASE 8-RELATED"/>
    <property type="match status" value="1"/>
</dbReference>
<dbReference type="EMBL" id="JAENHM010000064">
    <property type="protein sequence ID" value="MBK1840608.1"/>
    <property type="molecule type" value="Genomic_DNA"/>
</dbReference>
<protein>
    <submittedName>
        <fullName evidence="3">SDR family oxidoreductase</fullName>
    </submittedName>
</protein>
<keyword evidence="4" id="KW-1185">Reference proteome</keyword>
<evidence type="ECO:0000256" key="1">
    <source>
        <dbReference type="ARBA" id="ARBA00006484"/>
    </source>
</evidence>
<dbReference type="SUPFAM" id="SSF51735">
    <property type="entry name" value="NAD(P)-binding Rossmann-fold domains"/>
    <property type="match status" value="1"/>
</dbReference>
<name>A0ABS1FAZ8_9PROT</name>
<proteinExistence type="inferred from homology"/>
<gene>
    <name evidence="3" type="ORF">JHL17_24700</name>
</gene>
<dbReference type="PANTHER" id="PTHR24321">
    <property type="entry name" value="DEHYDROGENASES, SHORT CHAIN"/>
    <property type="match status" value="1"/>
</dbReference>
<dbReference type="Proteomes" id="UP000652760">
    <property type="component" value="Unassembled WGS sequence"/>
</dbReference>
<keyword evidence="2" id="KW-0560">Oxidoreductase</keyword>
<reference evidence="4" key="1">
    <citation type="submission" date="2021-01" db="EMBL/GenBank/DDBJ databases">
        <title>Genome public.</title>
        <authorList>
            <person name="Liu C."/>
            <person name="Sun Q."/>
        </authorList>
    </citation>
    <scope>NUCLEOTIDE SEQUENCE [LARGE SCALE GENOMIC DNA]</scope>
    <source>
        <strain evidence="4">YIM B02556</strain>
    </source>
</reference>
<evidence type="ECO:0000313" key="4">
    <source>
        <dbReference type="Proteomes" id="UP000652760"/>
    </source>
</evidence>